<name>A0AAN9IV49_CLITE</name>
<evidence type="ECO:0000313" key="2">
    <source>
        <dbReference type="EMBL" id="KAK7286513.1"/>
    </source>
</evidence>
<organism evidence="2 3">
    <name type="scientific">Clitoria ternatea</name>
    <name type="common">Butterfly pea</name>
    <dbReference type="NCBI Taxonomy" id="43366"/>
    <lineage>
        <taxon>Eukaryota</taxon>
        <taxon>Viridiplantae</taxon>
        <taxon>Streptophyta</taxon>
        <taxon>Embryophyta</taxon>
        <taxon>Tracheophyta</taxon>
        <taxon>Spermatophyta</taxon>
        <taxon>Magnoliopsida</taxon>
        <taxon>eudicotyledons</taxon>
        <taxon>Gunneridae</taxon>
        <taxon>Pentapetalae</taxon>
        <taxon>rosids</taxon>
        <taxon>fabids</taxon>
        <taxon>Fabales</taxon>
        <taxon>Fabaceae</taxon>
        <taxon>Papilionoideae</taxon>
        <taxon>50 kb inversion clade</taxon>
        <taxon>NPAAA clade</taxon>
        <taxon>indigoferoid/millettioid clade</taxon>
        <taxon>Phaseoleae</taxon>
        <taxon>Clitoria</taxon>
    </lineage>
</organism>
<keyword evidence="1" id="KW-0732">Signal</keyword>
<dbReference type="EMBL" id="JAYKXN010000005">
    <property type="protein sequence ID" value="KAK7286513.1"/>
    <property type="molecule type" value="Genomic_DNA"/>
</dbReference>
<keyword evidence="3" id="KW-1185">Reference proteome</keyword>
<accession>A0AAN9IV49</accession>
<protein>
    <submittedName>
        <fullName evidence="2">Uncharacterized protein</fullName>
    </submittedName>
</protein>
<comment type="caution">
    <text evidence="2">The sequence shown here is derived from an EMBL/GenBank/DDBJ whole genome shotgun (WGS) entry which is preliminary data.</text>
</comment>
<dbReference type="AlphaFoldDB" id="A0AAN9IV49"/>
<proteinExistence type="predicted"/>
<dbReference type="GO" id="GO:0005789">
    <property type="term" value="C:endoplasmic reticulum membrane"/>
    <property type="evidence" value="ECO:0007669"/>
    <property type="project" value="TreeGrafter"/>
</dbReference>
<dbReference type="InterPro" id="IPR017853">
    <property type="entry name" value="GH"/>
</dbReference>
<dbReference type="PANTHER" id="PTHR23303">
    <property type="entry name" value="CARBOXYPEPTIDASE REGULATORY REGION-CONTAINING"/>
    <property type="match status" value="1"/>
</dbReference>
<gene>
    <name evidence="2" type="ORF">RJT34_21559</name>
</gene>
<reference evidence="2 3" key="1">
    <citation type="submission" date="2024-01" db="EMBL/GenBank/DDBJ databases">
        <title>The genomes of 5 underutilized Papilionoideae crops provide insights into root nodulation and disease resistance.</title>
        <authorList>
            <person name="Yuan L."/>
        </authorList>
    </citation>
    <scope>NUCLEOTIDE SEQUENCE [LARGE SCALE GENOMIC DNA]</scope>
    <source>
        <strain evidence="2">LY-2023</strain>
        <tissue evidence="2">Leaf</tissue>
    </source>
</reference>
<dbReference type="SUPFAM" id="SSF51445">
    <property type="entry name" value="(Trans)glycosidases"/>
    <property type="match status" value="1"/>
</dbReference>
<dbReference type="SUPFAM" id="SSF49478">
    <property type="entry name" value="Cna protein B-type domain"/>
    <property type="match status" value="1"/>
</dbReference>
<sequence>MHHKDNANDLVPSLLLSLSSDNGYRNNSVSRAGGTFLFDNLFPGMFYLRLVLKLGLFWLSLVPLGSVEELLATYDSQCKELLPPVIVWGWGTVDIEASKPISIVDSRRCSSGRRKKDKGKHVAVPKALGHTDIEVKILETGWPSKGDLDEDLKPGLVSERNYDLYYPNGNPDYNIGLQGYLPEMVIESKLLV</sequence>
<evidence type="ECO:0000256" key="1">
    <source>
        <dbReference type="ARBA" id="ARBA00022729"/>
    </source>
</evidence>
<dbReference type="Proteomes" id="UP001359559">
    <property type="component" value="Unassembled WGS sequence"/>
</dbReference>
<dbReference type="PANTHER" id="PTHR23303:SF14">
    <property type="entry name" value="BOS COMPLEX SUBUNIT NOMO1-RELATED"/>
    <property type="match status" value="1"/>
</dbReference>
<dbReference type="InterPro" id="IPR051417">
    <property type="entry name" value="SDr/BOS_complex"/>
</dbReference>
<evidence type="ECO:0000313" key="3">
    <source>
        <dbReference type="Proteomes" id="UP001359559"/>
    </source>
</evidence>